<dbReference type="EMBL" id="DXGD01000499">
    <property type="protein sequence ID" value="HIX01127.1"/>
    <property type="molecule type" value="Genomic_DNA"/>
</dbReference>
<reference evidence="2" key="2">
    <citation type="submission" date="2021-04" db="EMBL/GenBank/DDBJ databases">
        <authorList>
            <person name="Gilroy R."/>
        </authorList>
    </citation>
    <scope>NUCLEOTIDE SEQUENCE</scope>
    <source>
        <strain evidence="2">ChiHejej3B27-3195</strain>
    </source>
</reference>
<sequence length="462" mass="49888">MGDPVGRSKRRRWLIVSSILLALTLIVGAWWWISSAGFRVSSALEDIDAVESFDLRPGERPADAQVLHVEIASSADKAEINDVLRTAQAIIMEELADSARVSLGTADVRLSSVYHVNTSDAAVILTALNSLEDGRAEYDGHSLTFIEGTTPALLSAPDWLPLIQDEDVSIQNLTAHPEEGFNTLSIDPLQPNTGQALETLNEWAPDIEQVEVLGSSMKVTTELPFYELGPLAEDAQSASGMVASEGPWAQAEGSDGRILSIVDDTSPQDTLDIAEGIDSEHWQVQRISTNLASIDITAPDDADVDPSRLSDLADELSSTELREDATVSVDDGALFEGKNSDLQDLAPTITQFAAQGYTVGWAREDRGPGVDARVWVEMPQDQELTEDEDLEAAIDVARSLTWPGDAAITLRTNPEGMLSTEQKEVTITSTTTGTADEVVTDPDHLVSENHVREAWDATATDD</sequence>
<accession>A0A9D1UVJ4</accession>
<keyword evidence="1" id="KW-0812">Transmembrane</keyword>
<evidence type="ECO:0000313" key="3">
    <source>
        <dbReference type="Proteomes" id="UP000824151"/>
    </source>
</evidence>
<gene>
    <name evidence="2" type="ORF">H9871_13420</name>
</gene>
<comment type="caution">
    <text evidence="2">The sequence shown here is derived from an EMBL/GenBank/DDBJ whole genome shotgun (WGS) entry which is preliminary data.</text>
</comment>
<name>A0A9D1UVJ4_9MICC</name>
<keyword evidence="1" id="KW-1133">Transmembrane helix</keyword>
<dbReference type="Proteomes" id="UP000824151">
    <property type="component" value="Unassembled WGS sequence"/>
</dbReference>
<evidence type="ECO:0000313" key="2">
    <source>
        <dbReference type="EMBL" id="HIX01127.1"/>
    </source>
</evidence>
<keyword evidence="1" id="KW-0472">Membrane</keyword>
<organism evidence="2 3">
    <name type="scientific">Candidatus Nesterenkonia stercoripullorum</name>
    <dbReference type="NCBI Taxonomy" id="2838701"/>
    <lineage>
        <taxon>Bacteria</taxon>
        <taxon>Bacillati</taxon>
        <taxon>Actinomycetota</taxon>
        <taxon>Actinomycetes</taxon>
        <taxon>Micrococcales</taxon>
        <taxon>Micrococcaceae</taxon>
        <taxon>Nesterenkonia</taxon>
    </lineage>
</organism>
<evidence type="ECO:0000256" key="1">
    <source>
        <dbReference type="SAM" id="Phobius"/>
    </source>
</evidence>
<reference evidence="2" key="1">
    <citation type="journal article" date="2021" name="PeerJ">
        <title>Extensive microbial diversity within the chicken gut microbiome revealed by metagenomics and culture.</title>
        <authorList>
            <person name="Gilroy R."/>
            <person name="Ravi A."/>
            <person name="Getino M."/>
            <person name="Pursley I."/>
            <person name="Horton D.L."/>
            <person name="Alikhan N.F."/>
            <person name="Baker D."/>
            <person name="Gharbi K."/>
            <person name="Hall N."/>
            <person name="Watson M."/>
            <person name="Adriaenssens E.M."/>
            <person name="Foster-Nyarko E."/>
            <person name="Jarju S."/>
            <person name="Secka A."/>
            <person name="Antonio M."/>
            <person name="Oren A."/>
            <person name="Chaudhuri R.R."/>
            <person name="La Ragione R."/>
            <person name="Hildebrand F."/>
            <person name="Pallen M.J."/>
        </authorList>
    </citation>
    <scope>NUCLEOTIDE SEQUENCE</scope>
    <source>
        <strain evidence="2">ChiHejej3B27-3195</strain>
    </source>
</reference>
<feature type="transmembrane region" description="Helical" evidence="1">
    <location>
        <begin position="12"/>
        <end position="33"/>
    </location>
</feature>
<protein>
    <submittedName>
        <fullName evidence="2">Uncharacterized protein</fullName>
    </submittedName>
</protein>
<dbReference type="AlphaFoldDB" id="A0A9D1UVJ4"/>
<proteinExistence type="predicted"/>